<name>A0A6J4JDS9_9ACTN</name>
<evidence type="ECO:0000256" key="3">
    <source>
        <dbReference type="ARBA" id="ARBA00022692"/>
    </source>
</evidence>
<proteinExistence type="inferred from homology"/>
<dbReference type="GO" id="GO:0016020">
    <property type="term" value="C:membrane"/>
    <property type="evidence" value="ECO:0007669"/>
    <property type="project" value="UniProtKB-SubCell"/>
</dbReference>
<feature type="transmembrane region" description="Helical" evidence="8">
    <location>
        <begin position="182"/>
        <end position="201"/>
    </location>
</feature>
<gene>
    <name evidence="10" type="ORF">AVDCRST_MAG41-3058</name>
</gene>
<accession>A0A6J4JDS9</accession>
<evidence type="ECO:0000256" key="6">
    <source>
        <dbReference type="ARBA" id="ARBA00023136"/>
    </source>
</evidence>
<keyword evidence="4" id="KW-0378">Hydrolase</keyword>
<comment type="subcellular location">
    <subcellularLocation>
        <location evidence="1">Membrane</location>
        <topology evidence="1">Multi-pass membrane protein</topology>
    </subcellularLocation>
</comment>
<evidence type="ECO:0000256" key="2">
    <source>
        <dbReference type="ARBA" id="ARBA00009045"/>
    </source>
</evidence>
<evidence type="ECO:0000259" key="9">
    <source>
        <dbReference type="Pfam" id="PF01694"/>
    </source>
</evidence>
<dbReference type="Gene3D" id="1.20.1540.10">
    <property type="entry name" value="Rhomboid-like"/>
    <property type="match status" value="1"/>
</dbReference>
<evidence type="ECO:0000256" key="8">
    <source>
        <dbReference type="SAM" id="Phobius"/>
    </source>
</evidence>
<keyword evidence="3 8" id="KW-0812">Transmembrane</keyword>
<dbReference type="PANTHER" id="PTHR43731:SF14">
    <property type="entry name" value="PRESENILIN-ASSOCIATED RHOMBOID-LIKE PROTEIN, MITOCHONDRIAL"/>
    <property type="match status" value="1"/>
</dbReference>
<dbReference type="InterPro" id="IPR022764">
    <property type="entry name" value="Peptidase_S54_rhomboid_dom"/>
</dbReference>
<reference evidence="10" key="1">
    <citation type="submission" date="2020-02" db="EMBL/GenBank/DDBJ databases">
        <authorList>
            <person name="Meier V. D."/>
        </authorList>
    </citation>
    <scope>NUCLEOTIDE SEQUENCE</scope>
    <source>
        <strain evidence="10">AVDCRST_MAG41</strain>
    </source>
</reference>
<dbReference type="EMBL" id="CADCTP010000279">
    <property type="protein sequence ID" value="CAA9273556.1"/>
    <property type="molecule type" value="Genomic_DNA"/>
</dbReference>
<sequence>GRLGGPTGPTPPPARRPRRPRSPASTGTPVTFALIVACVLGFLIQQADPSVTFRYGLLPIAVESGQYERVITAAFLHAGLLHLATNMLTLYVVGTPLERVLRAGRYLAVYLLSAVGGSLLSLWLSPDWSVGVGASGAIFGLFGALLVLRRQVGADARGLAVLIGLNLVITFAVPNISWQAHIGGLVTGVLVALVLAAVPGARRTVT</sequence>
<feature type="region of interest" description="Disordered" evidence="7">
    <location>
        <begin position="1"/>
        <end position="26"/>
    </location>
</feature>
<protein>
    <submittedName>
        <fullName evidence="10">Rhomboid family protein</fullName>
    </submittedName>
</protein>
<evidence type="ECO:0000256" key="7">
    <source>
        <dbReference type="SAM" id="MobiDB-lite"/>
    </source>
</evidence>
<comment type="similarity">
    <text evidence="2">Belongs to the peptidase S54 family.</text>
</comment>
<evidence type="ECO:0000313" key="10">
    <source>
        <dbReference type="EMBL" id="CAA9273556.1"/>
    </source>
</evidence>
<feature type="non-terminal residue" evidence="10">
    <location>
        <position position="1"/>
    </location>
</feature>
<feature type="transmembrane region" description="Helical" evidence="8">
    <location>
        <begin position="130"/>
        <end position="147"/>
    </location>
</feature>
<feature type="transmembrane region" description="Helical" evidence="8">
    <location>
        <begin position="106"/>
        <end position="124"/>
    </location>
</feature>
<feature type="transmembrane region" description="Helical" evidence="8">
    <location>
        <begin position="159"/>
        <end position="176"/>
    </location>
</feature>
<dbReference type="SUPFAM" id="SSF144091">
    <property type="entry name" value="Rhomboid-like"/>
    <property type="match status" value="1"/>
</dbReference>
<evidence type="ECO:0000256" key="5">
    <source>
        <dbReference type="ARBA" id="ARBA00022989"/>
    </source>
</evidence>
<feature type="domain" description="Peptidase S54 rhomboid" evidence="9">
    <location>
        <begin position="65"/>
        <end position="196"/>
    </location>
</feature>
<dbReference type="Pfam" id="PF01694">
    <property type="entry name" value="Rhomboid"/>
    <property type="match status" value="1"/>
</dbReference>
<dbReference type="AlphaFoldDB" id="A0A6J4JDS9"/>
<evidence type="ECO:0000256" key="1">
    <source>
        <dbReference type="ARBA" id="ARBA00004141"/>
    </source>
</evidence>
<organism evidence="10">
    <name type="scientific">uncultured Mycobacteriales bacterium</name>
    <dbReference type="NCBI Taxonomy" id="581187"/>
    <lineage>
        <taxon>Bacteria</taxon>
        <taxon>Bacillati</taxon>
        <taxon>Actinomycetota</taxon>
        <taxon>Actinomycetes</taxon>
        <taxon>Mycobacteriales</taxon>
        <taxon>environmental samples</taxon>
    </lineage>
</organism>
<dbReference type="InterPro" id="IPR035952">
    <property type="entry name" value="Rhomboid-like_sf"/>
</dbReference>
<feature type="transmembrane region" description="Helical" evidence="8">
    <location>
        <begin position="24"/>
        <end position="44"/>
    </location>
</feature>
<evidence type="ECO:0000256" key="4">
    <source>
        <dbReference type="ARBA" id="ARBA00022801"/>
    </source>
</evidence>
<keyword evidence="5 8" id="KW-1133">Transmembrane helix</keyword>
<dbReference type="GO" id="GO:0004252">
    <property type="term" value="F:serine-type endopeptidase activity"/>
    <property type="evidence" value="ECO:0007669"/>
    <property type="project" value="InterPro"/>
</dbReference>
<dbReference type="PANTHER" id="PTHR43731">
    <property type="entry name" value="RHOMBOID PROTEASE"/>
    <property type="match status" value="1"/>
</dbReference>
<dbReference type="InterPro" id="IPR050925">
    <property type="entry name" value="Rhomboid_protease_S54"/>
</dbReference>
<feature type="transmembrane region" description="Helical" evidence="8">
    <location>
        <begin position="74"/>
        <end position="94"/>
    </location>
</feature>
<keyword evidence="6 8" id="KW-0472">Membrane</keyword>